<sequence>MHCRPGIVIKVSVVDSIQPYPAMTLRTLPLGRRMTTYSSAKDKEINILQHLQYPAEKKEFFSFLETKSDCIKNIIAYHLHLDPCAIEISPKDKWLNGSYNVCIPAVIGSNQRVLSRVPLPYRVGEALSALETRTRRSGARLERSHGWRKTARTSLSQSCTGLACQLASQ</sequence>
<dbReference type="EMBL" id="JBFXLU010000080">
    <property type="protein sequence ID" value="KAL2844490.1"/>
    <property type="molecule type" value="Genomic_DNA"/>
</dbReference>
<dbReference type="Proteomes" id="UP001610446">
    <property type="component" value="Unassembled WGS sequence"/>
</dbReference>
<protein>
    <submittedName>
        <fullName evidence="1">Uncharacterized protein</fullName>
    </submittedName>
</protein>
<reference evidence="1 2" key="1">
    <citation type="submission" date="2024-07" db="EMBL/GenBank/DDBJ databases">
        <title>Section-level genome sequencing and comparative genomics of Aspergillus sections Usti and Cavernicolus.</title>
        <authorList>
            <consortium name="Lawrence Berkeley National Laboratory"/>
            <person name="Nybo J.L."/>
            <person name="Vesth T.C."/>
            <person name="Theobald S."/>
            <person name="Frisvad J.C."/>
            <person name="Larsen T.O."/>
            <person name="Kjaerboelling I."/>
            <person name="Rothschild-Mancinelli K."/>
            <person name="Lyhne E.K."/>
            <person name="Kogle M.E."/>
            <person name="Barry K."/>
            <person name="Clum A."/>
            <person name="Na H."/>
            <person name="Ledsgaard L."/>
            <person name="Lin J."/>
            <person name="Lipzen A."/>
            <person name="Kuo A."/>
            <person name="Riley R."/>
            <person name="Mondo S."/>
            <person name="Labutti K."/>
            <person name="Haridas S."/>
            <person name="Pangalinan J."/>
            <person name="Salamov A.A."/>
            <person name="Simmons B.A."/>
            <person name="Magnuson J.K."/>
            <person name="Chen J."/>
            <person name="Drula E."/>
            <person name="Henrissat B."/>
            <person name="Wiebenga A."/>
            <person name="Lubbers R.J."/>
            <person name="Gomes A.C."/>
            <person name="Makela M.R."/>
            <person name="Stajich J."/>
            <person name="Grigoriev I.V."/>
            <person name="Mortensen U.H."/>
            <person name="De Vries R.P."/>
            <person name="Baker S.E."/>
            <person name="Andersen M.R."/>
        </authorList>
    </citation>
    <scope>NUCLEOTIDE SEQUENCE [LARGE SCALE GENOMIC DNA]</scope>
    <source>
        <strain evidence="1 2">CBS 123904</strain>
    </source>
</reference>
<evidence type="ECO:0000313" key="2">
    <source>
        <dbReference type="Proteomes" id="UP001610446"/>
    </source>
</evidence>
<name>A0ABR4JWS5_9EURO</name>
<evidence type="ECO:0000313" key="1">
    <source>
        <dbReference type="EMBL" id="KAL2844490.1"/>
    </source>
</evidence>
<proteinExistence type="predicted"/>
<organism evidence="1 2">
    <name type="scientific">Aspergillus pseudoustus</name>
    <dbReference type="NCBI Taxonomy" id="1810923"/>
    <lineage>
        <taxon>Eukaryota</taxon>
        <taxon>Fungi</taxon>
        <taxon>Dikarya</taxon>
        <taxon>Ascomycota</taxon>
        <taxon>Pezizomycotina</taxon>
        <taxon>Eurotiomycetes</taxon>
        <taxon>Eurotiomycetidae</taxon>
        <taxon>Eurotiales</taxon>
        <taxon>Aspergillaceae</taxon>
        <taxon>Aspergillus</taxon>
        <taxon>Aspergillus subgen. Nidulantes</taxon>
    </lineage>
</organism>
<comment type="caution">
    <text evidence="1">The sequence shown here is derived from an EMBL/GenBank/DDBJ whole genome shotgun (WGS) entry which is preliminary data.</text>
</comment>
<keyword evidence="2" id="KW-1185">Reference proteome</keyword>
<gene>
    <name evidence="1" type="ORF">BJY01DRAFT_214908</name>
</gene>
<accession>A0ABR4JWS5</accession>